<organism evidence="1">
    <name type="scientific">marine sediment metagenome</name>
    <dbReference type="NCBI Taxonomy" id="412755"/>
    <lineage>
        <taxon>unclassified sequences</taxon>
        <taxon>metagenomes</taxon>
        <taxon>ecological metagenomes</taxon>
    </lineage>
</organism>
<name>A0A0F9E0Y5_9ZZZZ</name>
<accession>A0A0F9E0Y5</accession>
<dbReference type="EMBL" id="LAZR01026784">
    <property type="protein sequence ID" value="KKL67669.1"/>
    <property type="molecule type" value="Genomic_DNA"/>
</dbReference>
<dbReference type="AlphaFoldDB" id="A0A0F9E0Y5"/>
<gene>
    <name evidence="1" type="ORF">LCGC14_2132700</name>
</gene>
<protein>
    <submittedName>
        <fullName evidence="1">Uncharacterized protein</fullName>
    </submittedName>
</protein>
<evidence type="ECO:0000313" key="1">
    <source>
        <dbReference type="EMBL" id="KKL67669.1"/>
    </source>
</evidence>
<feature type="non-terminal residue" evidence="1">
    <location>
        <position position="37"/>
    </location>
</feature>
<comment type="caution">
    <text evidence="1">The sequence shown here is derived from an EMBL/GenBank/DDBJ whole genome shotgun (WGS) entry which is preliminary data.</text>
</comment>
<sequence length="37" mass="4161">MFRKSSFGFLNKHPALLAVSLAALYGFGMEVAQFTYF</sequence>
<proteinExistence type="predicted"/>
<reference evidence="1" key="1">
    <citation type="journal article" date="2015" name="Nature">
        <title>Complex archaea that bridge the gap between prokaryotes and eukaryotes.</title>
        <authorList>
            <person name="Spang A."/>
            <person name="Saw J.H."/>
            <person name="Jorgensen S.L."/>
            <person name="Zaremba-Niedzwiedzka K."/>
            <person name="Martijn J."/>
            <person name="Lind A.E."/>
            <person name="van Eijk R."/>
            <person name="Schleper C."/>
            <person name="Guy L."/>
            <person name="Ettema T.J."/>
        </authorList>
    </citation>
    <scope>NUCLEOTIDE SEQUENCE</scope>
</reference>